<gene>
    <name evidence="8" type="ORF">BSZ36_06675</name>
</gene>
<feature type="signal peptide" evidence="6">
    <location>
        <begin position="1"/>
        <end position="22"/>
    </location>
</feature>
<evidence type="ECO:0000259" key="7">
    <source>
        <dbReference type="PROSITE" id="PS51123"/>
    </source>
</evidence>
<dbReference type="Gene3D" id="3.30.1330.60">
    <property type="entry name" value="OmpA-like domain"/>
    <property type="match status" value="1"/>
</dbReference>
<evidence type="ECO:0000256" key="5">
    <source>
        <dbReference type="SAM" id="MobiDB-lite"/>
    </source>
</evidence>
<dbReference type="InterPro" id="IPR050330">
    <property type="entry name" value="Bact_OuterMem_StrucFunc"/>
</dbReference>
<dbReference type="CDD" id="cd07185">
    <property type="entry name" value="OmpA_C-like"/>
    <property type="match status" value="1"/>
</dbReference>
<dbReference type="PROSITE" id="PS51123">
    <property type="entry name" value="OMPA_2"/>
    <property type="match status" value="1"/>
</dbReference>
<evidence type="ECO:0000313" key="9">
    <source>
        <dbReference type="Proteomes" id="UP000216446"/>
    </source>
</evidence>
<feature type="region of interest" description="Disordered" evidence="5">
    <location>
        <begin position="123"/>
        <end position="183"/>
    </location>
</feature>
<dbReference type="PRINTS" id="PR01021">
    <property type="entry name" value="OMPADOMAIN"/>
</dbReference>
<dbReference type="EMBL" id="MQWB01000001">
    <property type="protein sequence ID" value="OZC02686.1"/>
    <property type="molecule type" value="Genomic_DNA"/>
</dbReference>
<accession>A0A259TYB7</accession>
<dbReference type="SUPFAM" id="SSF103088">
    <property type="entry name" value="OmpA-like"/>
    <property type="match status" value="1"/>
</dbReference>
<feature type="domain" description="OmpA-like" evidence="7">
    <location>
        <begin position="211"/>
        <end position="328"/>
    </location>
</feature>
<dbReference type="InterPro" id="IPR036737">
    <property type="entry name" value="OmpA-like_sf"/>
</dbReference>
<feature type="compositionally biased region" description="Basic and acidic residues" evidence="5">
    <location>
        <begin position="159"/>
        <end position="183"/>
    </location>
</feature>
<dbReference type="PANTHER" id="PTHR30329:SF21">
    <property type="entry name" value="LIPOPROTEIN YIAD-RELATED"/>
    <property type="match status" value="1"/>
</dbReference>
<protein>
    <recommendedName>
        <fullName evidence="7">OmpA-like domain-containing protein</fullName>
    </recommendedName>
</protein>
<evidence type="ECO:0000256" key="4">
    <source>
        <dbReference type="PROSITE-ProRule" id="PRU00473"/>
    </source>
</evidence>
<dbReference type="OrthoDB" id="9800869at2"/>
<dbReference type="AlphaFoldDB" id="A0A259TYB7"/>
<feature type="compositionally biased region" description="Basic and acidic residues" evidence="5">
    <location>
        <begin position="123"/>
        <end position="151"/>
    </location>
</feature>
<feature type="chain" id="PRO_5013011645" description="OmpA-like domain-containing protein" evidence="6">
    <location>
        <begin position="23"/>
        <end position="336"/>
    </location>
</feature>
<keyword evidence="6" id="KW-0732">Signal</keyword>
<dbReference type="InterPro" id="IPR006664">
    <property type="entry name" value="OMP_bac"/>
</dbReference>
<dbReference type="Proteomes" id="UP000216446">
    <property type="component" value="Unassembled WGS sequence"/>
</dbReference>
<reference evidence="8 9" key="1">
    <citation type="submission" date="2016-11" db="EMBL/GenBank/DDBJ databases">
        <title>Study of marine rhodopsin-containing bacteria.</title>
        <authorList>
            <person name="Yoshizawa S."/>
            <person name="Kumagai Y."/>
            <person name="Kogure K."/>
        </authorList>
    </citation>
    <scope>NUCLEOTIDE SEQUENCE [LARGE SCALE GENOMIC DNA]</scope>
    <source>
        <strain evidence="8 9">SG-29</strain>
    </source>
</reference>
<keyword evidence="3" id="KW-0998">Cell outer membrane</keyword>
<name>A0A259TYB7_9BACT</name>
<evidence type="ECO:0000256" key="2">
    <source>
        <dbReference type="ARBA" id="ARBA00023136"/>
    </source>
</evidence>
<keyword evidence="9" id="KW-1185">Reference proteome</keyword>
<proteinExistence type="predicted"/>
<dbReference type="Pfam" id="PF00691">
    <property type="entry name" value="OmpA"/>
    <property type="match status" value="1"/>
</dbReference>
<dbReference type="RefSeq" id="WP_094547172.1">
    <property type="nucleotide sequence ID" value="NZ_MQWB01000001.1"/>
</dbReference>
<sequence>MTRLSLLALALALAACSGPPPANPALDEARDMYAAAAAQPAVTAAAADYLDEAEAQISTAEALRLDKEEPALVDHHAFLASQLVKTAVLQTERVAAEAEIAAAEAERRTVQLEVRTAEADAARRRAEAAQREAATERAAAEAERRRAEEAQRQAAEQRSAAEDANRRAAEERAAAEAAQRDAERARQEAAAALARAQELASRISELEAAQTERGLVLTLGDVLFDVGKAELKPGSYRAVEQLVQFLNEYPQRRVLIEGFTDSSGSDDTNLALSQRRADAVQRALVERGIAANRVATRGYGEAFPRATNDNPAGRQLNRRVEVIISGDDGRIPERTQ</sequence>
<comment type="caution">
    <text evidence="8">The sequence shown here is derived from an EMBL/GenBank/DDBJ whole genome shotgun (WGS) entry which is preliminary data.</text>
</comment>
<dbReference type="GO" id="GO:0009279">
    <property type="term" value="C:cell outer membrane"/>
    <property type="evidence" value="ECO:0007669"/>
    <property type="project" value="UniProtKB-SubCell"/>
</dbReference>
<organism evidence="8 9">
    <name type="scientific">Rubricoccus marinus</name>
    <dbReference type="NCBI Taxonomy" id="716817"/>
    <lineage>
        <taxon>Bacteria</taxon>
        <taxon>Pseudomonadati</taxon>
        <taxon>Rhodothermota</taxon>
        <taxon>Rhodothermia</taxon>
        <taxon>Rhodothermales</taxon>
        <taxon>Rubricoccaceae</taxon>
        <taxon>Rubricoccus</taxon>
    </lineage>
</organism>
<dbReference type="InParanoid" id="A0A259TYB7"/>
<dbReference type="PANTHER" id="PTHR30329">
    <property type="entry name" value="STATOR ELEMENT OF FLAGELLAR MOTOR COMPLEX"/>
    <property type="match status" value="1"/>
</dbReference>
<evidence type="ECO:0000256" key="3">
    <source>
        <dbReference type="ARBA" id="ARBA00023237"/>
    </source>
</evidence>
<dbReference type="InterPro" id="IPR006665">
    <property type="entry name" value="OmpA-like"/>
</dbReference>
<keyword evidence="2 4" id="KW-0472">Membrane</keyword>
<dbReference type="PROSITE" id="PS51257">
    <property type="entry name" value="PROKAR_LIPOPROTEIN"/>
    <property type="match status" value="1"/>
</dbReference>
<evidence type="ECO:0000313" key="8">
    <source>
        <dbReference type="EMBL" id="OZC02686.1"/>
    </source>
</evidence>
<comment type="subcellular location">
    <subcellularLocation>
        <location evidence="1">Cell outer membrane</location>
    </subcellularLocation>
</comment>
<evidence type="ECO:0000256" key="1">
    <source>
        <dbReference type="ARBA" id="ARBA00004442"/>
    </source>
</evidence>
<evidence type="ECO:0000256" key="6">
    <source>
        <dbReference type="SAM" id="SignalP"/>
    </source>
</evidence>